<feature type="transmembrane region" description="Helical" evidence="9">
    <location>
        <begin position="281"/>
        <end position="302"/>
    </location>
</feature>
<feature type="transmembrane region" description="Helical" evidence="9">
    <location>
        <begin position="176"/>
        <end position="197"/>
    </location>
</feature>
<evidence type="ECO:0000256" key="9">
    <source>
        <dbReference type="SAM" id="Phobius"/>
    </source>
</evidence>
<feature type="transmembrane region" description="Helical" evidence="9">
    <location>
        <begin position="97"/>
        <end position="120"/>
    </location>
</feature>
<evidence type="ECO:0000256" key="7">
    <source>
        <dbReference type="ARBA" id="ARBA00022840"/>
    </source>
</evidence>
<dbReference type="PANTHER" id="PTHR24421:SF10">
    <property type="entry name" value="NITRATE_NITRITE SENSOR PROTEIN NARQ"/>
    <property type="match status" value="1"/>
</dbReference>
<keyword evidence="9" id="KW-1133">Transmembrane helix</keyword>
<dbReference type="InterPro" id="IPR011712">
    <property type="entry name" value="Sig_transdc_His_kin_sub3_dim/P"/>
</dbReference>
<evidence type="ECO:0000256" key="4">
    <source>
        <dbReference type="ARBA" id="ARBA00022679"/>
    </source>
</evidence>
<dbReference type="RefSeq" id="WP_406831251.1">
    <property type="nucleotide sequence ID" value="NZ_CP157483.1"/>
</dbReference>
<keyword evidence="9" id="KW-0812">Transmembrane</keyword>
<feature type="transmembrane region" description="Helical" evidence="9">
    <location>
        <begin position="36"/>
        <end position="57"/>
    </location>
</feature>
<evidence type="ECO:0000256" key="2">
    <source>
        <dbReference type="ARBA" id="ARBA00012438"/>
    </source>
</evidence>
<reference evidence="12" key="1">
    <citation type="submission" date="2024-05" db="EMBL/GenBank/DDBJ databases">
        <authorList>
            <person name="Kim S."/>
            <person name="Heo J."/>
            <person name="Choi H."/>
            <person name="Choi Y."/>
            <person name="Kwon S.-W."/>
            <person name="Kim Y."/>
        </authorList>
    </citation>
    <scope>NUCLEOTIDE SEQUENCE</scope>
    <source>
        <strain evidence="12">KACC 23699</strain>
    </source>
</reference>
<dbReference type="InterPro" id="IPR050482">
    <property type="entry name" value="Sensor_HK_TwoCompSys"/>
</dbReference>
<feature type="domain" description="Histidine kinase/HSP90-like ATPase" evidence="11">
    <location>
        <begin position="565"/>
        <end position="654"/>
    </location>
</feature>
<dbReference type="GO" id="GO:0046983">
    <property type="term" value="F:protein dimerization activity"/>
    <property type="evidence" value="ECO:0007669"/>
    <property type="project" value="InterPro"/>
</dbReference>
<organism evidence="12">
    <name type="scientific">Pedococcus sp. KACC 23699</name>
    <dbReference type="NCBI Taxonomy" id="3149228"/>
    <lineage>
        <taxon>Bacteria</taxon>
        <taxon>Bacillati</taxon>
        <taxon>Actinomycetota</taxon>
        <taxon>Actinomycetes</taxon>
        <taxon>Micrococcales</taxon>
        <taxon>Intrasporangiaceae</taxon>
        <taxon>Pedococcus</taxon>
    </lineage>
</organism>
<dbReference type="Pfam" id="PF07730">
    <property type="entry name" value="HisKA_3"/>
    <property type="match status" value="1"/>
</dbReference>
<evidence type="ECO:0000256" key="8">
    <source>
        <dbReference type="ARBA" id="ARBA00023012"/>
    </source>
</evidence>
<keyword evidence="6 12" id="KW-0418">Kinase</keyword>
<keyword evidence="8" id="KW-0902">Two-component regulatory system</keyword>
<feature type="signal peptide" evidence="10">
    <location>
        <begin position="1"/>
        <end position="26"/>
    </location>
</feature>
<dbReference type="SMART" id="SM00387">
    <property type="entry name" value="HATPase_c"/>
    <property type="match status" value="1"/>
</dbReference>
<dbReference type="GO" id="GO:0000155">
    <property type="term" value="F:phosphorelay sensor kinase activity"/>
    <property type="evidence" value="ECO:0007669"/>
    <property type="project" value="InterPro"/>
</dbReference>
<dbReference type="EC" id="2.7.13.3" evidence="2"/>
<feature type="transmembrane region" description="Helical" evidence="9">
    <location>
        <begin position="240"/>
        <end position="261"/>
    </location>
</feature>
<name>A0AAU7JTR5_9MICO</name>
<keyword evidence="9" id="KW-0472">Membrane</keyword>
<dbReference type="Gene3D" id="3.30.565.10">
    <property type="entry name" value="Histidine kinase-like ATPase, C-terminal domain"/>
    <property type="match status" value="1"/>
</dbReference>
<evidence type="ECO:0000256" key="6">
    <source>
        <dbReference type="ARBA" id="ARBA00022777"/>
    </source>
</evidence>
<evidence type="ECO:0000256" key="1">
    <source>
        <dbReference type="ARBA" id="ARBA00000085"/>
    </source>
</evidence>
<feature type="transmembrane region" description="Helical" evidence="9">
    <location>
        <begin position="64"/>
        <end position="85"/>
    </location>
</feature>
<evidence type="ECO:0000256" key="10">
    <source>
        <dbReference type="SAM" id="SignalP"/>
    </source>
</evidence>
<dbReference type="AlphaFoldDB" id="A0AAU7JTR5"/>
<evidence type="ECO:0000256" key="5">
    <source>
        <dbReference type="ARBA" id="ARBA00022741"/>
    </source>
</evidence>
<evidence type="ECO:0000259" key="11">
    <source>
        <dbReference type="SMART" id="SM00387"/>
    </source>
</evidence>
<sequence length="654" mass="68381">MTWPRRLSVLAACLTAAVLSTTCAVAWSQPTAHNVLVAGVASVVGGLSTMCGCWVAVRHAQNALGYLLVLPGLQAALIALETVGGSTGFVRVPGSDYVVAASQGAWVFIYVVVAVPLLFFPSGHLSSRFERVLLGVLVGDAVLFTVVSAVAPGPFLAPNELAPHVFGTLPPAVADVLVVAALVVLPVTLGAVAVHVFRRHRGAVGAARRQFRWLALSAGLLPLALLGGWVSYLVVGNADVVLLAGLLTAYVTLPALMATAVVRPELFDPARLLAGATTHMVATAGLLTVFTGVSAVAGLVLAQGAPEVALAATAACVLSLGKLHRPLQRSVDRWLYPARQVAFAAITALESDILTGTGEPEELQHRLAQALRDETLTVRYQATSLGQDAELHTPQPVRSGNRSTEVRLGDQTVGTLTARADLSAELLRDIADRMASLVELGRVRVDLRRALQDADDSRARLLRVGYQERAKLERDLHDGAQQRLVALGMALRLAQRRLSRGVDVSEVLDAAVAELGTAVGELRQLAHGIRPSCLDDGLERALGSLVAAAPLPVTVHVETVDLDKDLETTAYYVASEAIANAIKHSGADRIALHVSTDHGQLHVKVADNGAGQARATPGSGLTGLRDRVGAHGGRLLINSGTGQGTVVEAVLPCA</sequence>
<keyword evidence="4" id="KW-0808">Transferase</keyword>
<gene>
    <name evidence="12" type="ORF">ABEG17_00300</name>
</gene>
<dbReference type="Pfam" id="PF02518">
    <property type="entry name" value="HATPase_c"/>
    <property type="match status" value="1"/>
</dbReference>
<dbReference type="Gene3D" id="1.20.5.1930">
    <property type="match status" value="1"/>
</dbReference>
<comment type="catalytic activity">
    <reaction evidence="1">
        <text>ATP + protein L-histidine = ADP + protein N-phospho-L-histidine.</text>
        <dbReference type="EC" id="2.7.13.3"/>
    </reaction>
</comment>
<dbReference type="PANTHER" id="PTHR24421">
    <property type="entry name" value="NITRATE/NITRITE SENSOR PROTEIN NARX-RELATED"/>
    <property type="match status" value="1"/>
</dbReference>
<feature type="transmembrane region" description="Helical" evidence="9">
    <location>
        <begin position="132"/>
        <end position="156"/>
    </location>
</feature>
<feature type="transmembrane region" description="Helical" evidence="9">
    <location>
        <begin position="213"/>
        <end position="234"/>
    </location>
</feature>
<proteinExistence type="predicted"/>
<evidence type="ECO:0000256" key="3">
    <source>
        <dbReference type="ARBA" id="ARBA00022553"/>
    </source>
</evidence>
<dbReference type="SUPFAM" id="SSF55874">
    <property type="entry name" value="ATPase domain of HSP90 chaperone/DNA topoisomerase II/histidine kinase"/>
    <property type="match status" value="1"/>
</dbReference>
<keyword evidence="5" id="KW-0547">Nucleotide-binding</keyword>
<dbReference type="CDD" id="cd16917">
    <property type="entry name" value="HATPase_UhpB-NarQ-NarX-like"/>
    <property type="match status" value="1"/>
</dbReference>
<accession>A0AAU7JTR5</accession>
<feature type="chain" id="PRO_5043380665" description="histidine kinase" evidence="10">
    <location>
        <begin position="27"/>
        <end position="654"/>
    </location>
</feature>
<dbReference type="GO" id="GO:0005524">
    <property type="term" value="F:ATP binding"/>
    <property type="evidence" value="ECO:0007669"/>
    <property type="project" value="UniProtKB-KW"/>
</dbReference>
<dbReference type="InterPro" id="IPR036890">
    <property type="entry name" value="HATPase_C_sf"/>
</dbReference>
<dbReference type="EMBL" id="CP157483">
    <property type="protein sequence ID" value="XBO43807.1"/>
    <property type="molecule type" value="Genomic_DNA"/>
</dbReference>
<protein>
    <recommendedName>
        <fullName evidence="2">histidine kinase</fullName>
        <ecNumber evidence="2">2.7.13.3</ecNumber>
    </recommendedName>
</protein>
<dbReference type="GO" id="GO:0016020">
    <property type="term" value="C:membrane"/>
    <property type="evidence" value="ECO:0007669"/>
    <property type="project" value="InterPro"/>
</dbReference>
<keyword evidence="10" id="KW-0732">Signal</keyword>
<keyword evidence="7" id="KW-0067">ATP-binding</keyword>
<dbReference type="InterPro" id="IPR003594">
    <property type="entry name" value="HATPase_dom"/>
</dbReference>
<keyword evidence="3" id="KW-0597">Phosphoprotein</keyword>
<evidence type="ECO:0000313" key="12">
    <source>
        <dbReference type="EMBL" id="XBO43807.1"/>
    </source>
</evidence>